<evidence type="ECO:0000256" key="4">
    <source>
        <dbReference type="ARBA" id="ARBA00022605"/>
    </source>
</evidence>
<evidence type="ECO:0000256" key="11">
    <source>
        <dbReference type="HAMAP-Rule" id="MF_00300"/>
    </source>
</evidence>
<dbReference type="PIRSF" id="PIRSF001456">
    <property type="entry name" value="Chorismate_synth"/>
    <property type="match status" value="1"/>
</dbReference>
<keyword evidence="10 11" id="KW-0456">Lyase</keyword>
<dbReference type="NCBIfam" id="TIGR00033">
    <property type="entry name" value="aroC"/>
    <property type="match status" value="1"/>
</dbReference>
<proteinExistence type="inferred from homology"/>
<dbReference type="AlphaFoldDB" id="A0A2N3W913"/>
<comment type="cofactor">
    <cofactor evidence="11 12">
        <name>FMNH2</name>
        <dbReference type="ChEBI" id="CHEBI:57618"/>
    </cofactor>
    <text evidence="11 12">Reduced FMN (FMNH(2)).</text>
</comment>
<evidence type="ECO:0000256" key="3">
    <source>
        <dbReference type="ARBA" id="ARBA00013036"/>
    </source>
</evidence>
<protein>
    <recommendedName>
        <fullName evidence="3 11">Chorismate synthase</fullName>
        <shortName evidence="11">CS</shortName>
        <ecNumber evidence="3 11">4.2.3.5</ecNumber>
    </recommendedName>
    <alternativeName>
        <fullName evidence="11">5-enolpyruvylshikimate-3-phosphate phospholyase</fullName>
    </alternativeName>
</protein>
<dbReference type="Proteomes" id="UP000233750">
    <property type="component" value="Unassembled WGS sequence"/>
</dbReference>
<dbReference type="OrthoDB" id="9771806at2"/>
<dbReference type="PROSITE" id="PS00787">
    <property type="entry name" value="CHORISMATE_SYNTHASE_1"/>
    <property type="match status" value="1"/>
</dbReference>
<dbReference type="NCBIfam" id="NF003793">
    <property type="entry name" value="PRK05382.1"/>
    <property type="match status" value="1"/>
</dbReference>
<comment type="subunit">
    <text evidence="11">Homotetramer.</text>
</comment>
<dbReference type="PANTHER" id="PTHR21085">
    <property type="entry name" value="CHORISMATE SYNTHASE"/>
    <property type="match status" value="1"/>
</dbReference>
<feature type="region of interest" description="Disordered" evidence="13">
    <location>
        <begin position="279"/>
        <end position="301"/>
    </location>
</feature>
<comment type="similarity">
    <text evidence="2 11 12">Belongs to the chorismate synthase family.</text>
</comment>
<evidence type="ECO:0000256" key="9">
    <source>
        <dbReference type="ARBA" id="ARBA00023141"/>
    </source>
</evidence>
<accession>A0A2N3W913</accession>
<dbReference type="GO" id="GO:0009423">
    <property type="term" value="P:chorismate biosynthetic process"/>
    <property type="evidence" value="ECO:0007669"/>
    <property type="project" value="UniProtKB-UniRule"/>
</dbReference>
<feature type="binding site" evidence="11">
    <location>
        <begin position="256"/>
        <end position="257"/>
    </location>
    <ligand>
        <name>FMN</name>
        <dbReference type="ChEBI" id="CHEBI:58210"/>
    </ligand>
</feature>
<dbReference type="EC" id="4.2.3.5" evidence="3 11"/>
<evidence type="ECO:0000256" key="13">
    <source>
        <dbReference type="SAM" id="MobiDB-lite"/>
    </source>
</evidence>
<dbReference type="PROSITE" id="PS00788">
    <property type="entry name" value="CHORISMATE_SYNTHASE_2"/>
    <property type="match status" value="1"/>
</dbReference>
<dbReference type="FunFam" id="3.60.150.10:FF:000002">
    <property type="entry name" value="Chorismate synthase"/>
    <property type="match status" value="1"/>
</dbReference>
<organism evidence="14 15">
    <name type="scientific">Amycolatopsis echigonensis</name>
    <dbReference type="NCBI Taxonomy" id="2576905"/>
    <lineage>
        <taxon>Bacteria</taxon>
        <taxon>Bacillati</taxon>
        <taxon>Actinomycetota</taxon>
        <taxon>Actinomycetes</taxon>
        <taxon>Pseudonocardiales</taxon>
        <taxon>Pseudonocardiaceae</taxon>
        <taxon>Amycolatopsis</taxon>
    </lineage>
</organism>
<dbReference type="GO" id="GO:0010181">
    <property type="term" value="F:FMN binding"/>
    <property type="evidence" value="ECO:0007669"/>
    <property type="project" value="TreeGrafter"/>
</dbReference>
<dbReference type="EMBL" id="PJMY01000003">
    <property type="protein sequence ID" value="PKV90363.1"/>
    <property type="molecule type" value="Genomic_DNA"/>
</dbReference>
<name>A0A2N3W913_9PSEU</name>
<dbReference type="Pfam" id="PF01264">
    <property type="entry name" value="Chorismate_synt"/>
    <property type="match status" value="1"/>
</dbReference>
<comment type="function">
    <text evidence="11">Catalyzes the anti-1,4-elimination of the C-3 phosphate and the C-6 proR hydrogen from 5-enolpyruvylshikimate-3-phosphate (EPSP) to yield chorismate, which is the branch point compound that serves as the starting substrate for the three terminal pathways of aromatic amino acid biosynthesis. This reaction introduces a second double bond into the aromatic ring system.</text>
</comment>
<dbReference type="SUPFAM" id="SSF103263">
    <property type="entry name" value="Chorismate synthase, AroC"/>
    <property type="match status" value="1"/>
</dbReference>
<comment type="pathway">
    <text evidence="1 11 12">Metabolic intermediate biosynthesis; chorismate biosynthesis; chorismate from D-erythrose 4-phosphate and phosphoenolpyruvate: step 7/7.</text>
</comment>
<keyword evidence="15" id="KW-1185">Reference proteome</keyword>
<evidence type="ECO:0000256" key="6">
    <source>
        <dbReference type="ARBA" id="ARBA00022643"/>
    </source>
</evidence>
<evidence type="ECO:0000256" key="7">
    <source>
        <dbReference type="ARBA" id="ARBA00022827"/>
    </source>
</evidence>
<dbReference type="InterPro" id="IPR035904">
    <property type="entry name" value="Chorismate_synth_AroC_sf"/>
</dbReference>
<feature type="binding site" evidence="11">
    <location>
        <begin position="135"/>
        <end position="137"/>
    </location>
    <ligand>
        <name>FMN</name>
        <dbReference type="ChEBI" id="CHEBI:58210"/>
    </ligand>
</feature>
<comment type="caution">
    <text evidence="14">The sequence shown here is derived from an EMBL/GenBank/DDBJ whole genome shotgun (WGS) entry which is preliminary data.</text>
</comment>
<evidence type="ECO:0000256" key="12">
    <source>
        <dbReference type="RuleBase" id="RU000605"/>
    </source>
</evidence>
<dbReference type="Gene3D" id="3.60.150.10">
    <property type="entry name" value="Chorismate synthase AroC"/>
    <property type="match status" value="1"/>
</dbReference>
<feature type="binding site" evidence="11">
    <location>
        <position position="40"/>
    </location>
    <ligand>
        <name>NADP(+)</name>
        <dbReference type="ChEBI" id="CHEBI:58349"/>
    </ligand>
</feature>
<keyword evidence="8 11" id="KW-0521">NADP</keyword>
<dbReference type="InterPro" id="IPR000453">
    <property type="entry name" value="Chorismate_synth"/>
</dbReference>
<gene>
    <name evidence="11" type="primary">aroC</name>
    <name evidence="14" type="ORF">ATK30_1109</name>
</gene>
<keyword evidence="6 11" id="KW-0288">FMN</keyword>
<reference evidence="14 15" key="1">
    <citation type="submission" date="2017-12" db="EMBL/GenBank/DDBJ databases">
        <title>Sequencing the genomes of 1000 Actinobacteria strains.</title>
        <authorList>
            <person name="Klenk H.-P."/>
        </authorList>
    </citation>
    <scope>NUCLEOTIDE SEQUENCE [LARGE SCALE GENOMIC DNA]</scope>
    <source>
        <strain evidence="14 15">DSM 45165</strain>
    </source>
</reference>
<keyword evidence="5 11" id="KW-0285">Flavoprotein</keyword>
<evidence type="ECO:0000256" key="1">
    <source>
        <dbReference type="ARBA" id="ARBA00005044"/>
    </source>
</evidence>
<evidence type="ECO:0000256" key="8">
    <source>
        <dbReference type="ARBA" id="ARBA00022857"/>
    </source>
</evidence>
<evidence type="ECO:0000256" key="5">
    <source>
        <dbReference type="ARBA" id="ARBA00022630"/>
    </source>
</evidence>
<sequence>MLRWITAGESHGPALAAVLEGLPAGVEVTTSDLSAQLARRRLGFGRSPRMGFETDQVQFLGGVRHGVTQGGPIAVQIENAEWPKWEKVMAADPVDEAELAGLARNEPLTRPRPGHADLPGMQKYGFDEARPVLERASARETASRTALGTVARNFLRQLLGAEVLSHVVSIGGADAPDGPLPRPGDLAAIDESPVRAFSAEGTEAMVAEVDAVRKAGDTVGGVIEVIVYGLPPGLGSHVHWDRRLDARLAGALMGVQAMKGVEVGDGFTTARRWGSQAHDEIDRGTGPVGVTRRSNRAGGLEGGITNGEPLRVRVAMKPISTVPKALSTVDVKTGEPAVAIHQRSDVCAVPRAGVVLESVVALVVADAALEKFGGDSLAETRRNAQAYLKALEERW</sequence>
<evidence type="ECO:0000256" key="10">
    <source>
        <dbReference type="ARBA" id="ARBA00023239"/>
    </source>
</evidence>
<dbReference type="PROSITE" id="PS00789">
    <property type="entry name" value="CHORISMATE_SYNTHASE_3"/>
    <property type="match status" value="1"/>
</dbReference>
<dbReference type="CDD" id="cd07304">
    <property type="entry name" value="Chorismate_synthase"/>
    <property type="match status" value="1"/>
</dbReference>
<keyword evidence="7 11" id="KW-0274">FAD</keyword>
<evidence type="ECO:0000313" key="15">
    <source>
        <dbReference type="Proteomes" id="UP000233750"/>
    </source>
</evidence>
<dbReference type="GO" id="GO:0005829">
    <property type="term" value="C:cytosol"/>
    <property type="evidence" value="ECO:0007669"/>
    <property type="project" value="TreeGrafter"/>
</dbReference>
<evidence type="ECO:0000256" key="2">
    <source>
        <dbReference type="ARBA" id="ARBA00008014"/>
    </source>
</evidence>
<dbReference type="GO" id="GO:0008652">
    <property type="term" value="P:amino acid biosynthetic process"/>
    <property type="evidence" value="ECO:0007669"/>
    <property type="project" value="UniProtKB-KW"/>
</dbReference>
<dbReference type="RefSeq" id="WP_101434590.1">
    <property type="nucleotide sequence ID" value="NZ_PJMY01000003.1"/>
</dbReference>
<dbReference type="GO" id="GO:0009073">
    <property type="term" value="P:aromatic amino acid family biosynthetic process"/>
    <property type="evidence" value="ECO:0007669"/>
    <property type="project" value="UniProtKB-KW"/>
</dbReference>
<keyword evidence="4 11" id="KW-0028">Amino-acid biosynthesis</keyword>
<feature type="binding site" evidence="11">
    <location>
        <begin position="317"/>
        <end position="321"/>
    </location>
    <ligand>
        <name>FMN</name>
        <dbReference type="ChEBI" id="CHEBI:58210"/>
    </ligand>
</feature>
<feature type="binding site" evidence="11">
    <location>
        <position position="302"/>
    </location>
    <ligand>
        <name>FMN</name>
        <dbReference type="ChEBI" id="CHEBI:58210"/>
    </ligand>
</feature>
<keyword evidence="9 11" id="KW-0057">Aromatic amino acid biosynthesis</keyword>
<feature type="binding site" evidence="11">
    <location>
        <position position="343"/>
    </location>
    <ligand>
        <name>FMN</name>
        <dbReference type="ChEBI" id="CHEBI:58210"/>
    </ligand>
</feature>
<dbReference type="PANTHER" id="PTHR21085:SF0">
    <property type="entry name" value="CHORISMATE SYNTHASE"/>
    <property type="match status" value="1"/>
</dbReference>
<dbReference type="UniPathway" id="UPA00053">
    <property type="reaction ID" value="UER00090"/>
</dbReference>
<dbReference type="HAMAP" id="MF_00300">
    <property type="entry name" value="Chorismate_synth"/>
    <property type="match status" value="1"/>
</dbReference>
<dbReference type="GO" id="GO:0004107">
    <property type="term" value="F:chorismate synthase activity"/>
    <property type="evidence" value="ECO:0007669"/>
    <property type="project" value="UniProtKB-UniRule"/>
</dbReference>
<feature type="binding site" evidence="11">
    <location>
        <position position="46"/>
    </location>
    <ligand>
        <name>NADP(+)</name>
        <dbReference type="ChEBI" id="CHEBI:58349"/>
    </ligand>
</feature>
<evidence type="ECO:0000313" key="14">
    <source>
        <dbReference type="EMBL" id="PKV90363.1"/>
    </source>
</evidence>
<dbReference type="InterPro" id="IPR020541">
    <property type="entry name" value="Chorismate_synthase_CS"/>
</dbReference>
<comment type="catalytic activity">
    <reaction evidence="11 12">
        <text>5-O-(1-carboxyvinyl)-3-phosphoshikimate = chorismate + phosphate</text>
        <dbReference type="Rhea" id="RHEA:21020"/>
        <dbReference type="ChEBI" id="CHEBI:29748"/>
        <dbReference type="ChEBI" id="CHEBI:43474"/>
        <dbReference type="ChEBI" id="CHEBI:57701"/>
        <dbReference type="EC" id="4.2.3.5"/>
    </reaction>
</comment>